<reference evidence="2 3" key="1">
    <citation type="journal article" date="2019" name="Commun. Biol.">
        <title>The bagworm genome reveals a unique fibroin gene that provides high tensile strength.</title>
        <authorList>
            <person name="Kono N."/>
            <person name="Nakamura H."/>
            <person name="Ohtoshi R."/>
            <person name="Tomita M."/>
            <person name="Numata K."/>
            <person name="Arakawa K."/>
        </authorList>
    </citation>
    <scope>NUCLEOTIDE SEQUENCE [LARGE SCALE GENOMIC DNA]</scope>
</reference>
<name>A0A4C2AGE9_EUMVA</name>
<organism evidence="2 3">
    <name type="scientific">Eumeta variegata</name>
    <name type="common">Bagworm moth</name>
    <name type="synonym">Eumeta japonica</name>
    <dbReference type="NCBI Taxonomy" id="151549"/>
    <lineage>
        <taxon>Eukaryota</taxon>
        <taxon>Metazoa</taxon>
        <taxon>Ecdysozoa</taxon>
        <taxon>Arthropoda</taxon>
        <taxon>Hexapoda</taxon>
        <taxon>Insecta</taxon>
        <taxon>Pterygota</taxon>
        <taxon>Neoptera</taxon>
        <taxon>Endopterygota</taxon>
        <taxon>Lepidoptera</taxon>
        <taxon>Glossata</taxon>
        <taxon>Ditrysia</taxon>
        <taxon>Tineoidea</taxon>
        <taxon>Psychidae</taxon>
        <taxon>Oiketicinae</taxon>
        <taxon>Eumeta</taxon>
    </lineage>
</organism>
<evidence type="ECO:0000256" key="1">
    <source>
        <dbReference type="SAM" id="MobiDB-lite"/>
    </source>
</evidence>
<evidence type="ECO:0000313" key="3">
    <source>
        <dbReference type="Proteomes" id="UP000299102"/>
    </source>
</evidence>
<dbReference type="EMBL" id="BGZK01003043">
    <property type="protein sequence ID" value="GBP97995.1"/>
    <property type="molecule type" value="Genomic_DNA"/>
</dbReference>
<protein>
    <submittedName>
        <fullName evidence="2">Uncharacterized protein</fullName>
    </submittedName>
</protein>
<dbReference type="Proteomes" id="UP000299102">
    <property type="component" value="Unassembled WGS sequence"/>
</dbReference>
<gene>
    <name evidence="2" type="ORF">EVAR_98355_1</name>
</gene>
<evidence type="ECO:0000313" key="2">
    <source>
        <dbReference type="EMBL" id="GBP97995.1"/>
    </source>
</evidence>
<sequence>MTKIPFGPSRAKLQCVCTVRFKSTKHGGPCAGQRYNDLCADQILVLAHLRTDSNNICIVRLLPESIHVRLYRETRELCVFAQTSQGGGHRENLYTLCPLHCAPTRNVNLGTRRTQREASEGTYRGRNTPGDTRTLAVVAINMSAAILKAPRKHRTTRRVSEPSTGPHRRHHARKQTTTGDVRDTYGGSANTRREMDDVARVVRSLDNVGMSIPTARTRFCGQENVSL</sequence>
<comment type="caution">
    <text evidence="2">The sequence shown here is derived from an EMBL/GenBank/DDBJ whole genome shotgun (WGS) entry which is preliminary data.</text>
</comment>
<feature type="region of interest" description="Disordered" evidence="1">
    <location>
        <begin position="149"/>
        <end position="191"/>
    </location>
</feature>
<dbReference type="AlphaFoldDB" id="A0A4C2AGE9"/>
<accession>A0A4C2AGE9</accession>
<proteinExistence type="predicted"/>
<keyword evidence="3" id="KW-1185">Reference proteome</keyword>